<keyword evidence="2" id="KW-0812">Transmembrane</keyword>
<evidence type="ECO:0000256" key="1">
    <source>
        <dbReference type="SAM" id="Coils"/>
    </source>
</evidence>
<protein>
    <submittedName>
        <fullName evidence="3">Uncharacterized protein</fullName>
    </submittedName>
</protein>
<evidence type="ECO:0000256" key="2">
    <source>
        <dbReference type="SAM" id="Phobius"/>
    </source>
</evidence>
<keyword evidence="4" id="KW-1185">Reference proteome</keyword>
<comment type="caution">
    <text evidence="3">The sequence shown here is derived from an EMBL/GenBank/DDBJ whole genome shotgun (WGS) entry which is preliminary data.</text>
</comment>
<accession>A0A164A0X0</accession>
<feature type="coiled-coil region" evidence="1">
    <location>
        <begin position="126"/>
        <end position="181"/>
    </location>
</feature>
<gene>
    <name evidence="3" type="ORF">AV926_06770</name>
</gene>
<reference evidence="3 4" key="1">
    <citation type="submission" date="2016-01" db="EMBL/GenBank/DDBJ databases">
        <title>Whole genome sequencing of Myroides marinus L41.</title>
        <authorList>
            <person name="Hong K.W."/>
        </authorList>
    </citation>
    <scope>NUCLEOTIDE SEQUENCE [LARGE SCALE GENOMIC DNA]</scope>
    <source>
        <strain evidence="3 4">L41</strain>
    </source>
</reference>
<dbReference type="RefSeq" id="WP_038987179.1">
    <property type="nucleotide sequence ID" value="NZ_JWJO01000043.1"/>
</dbReference>
<organism evidence="3 4">
    <name type="scientific">Myroides marinus</name>
    <dbReference type="NCBI Taxonomy" id="703342"/>
    <lineage>
        <taxon>Bacteria</taxon>
        <taxon>Pseudomonadati</taxon>
        <taxon>Bacteroidota</taxon>
        <taxon>Flavobacteriia</taxon>
        <taxon>Flavobacteriales</taxon>
        <taxon>Flavobacteriaceae</taxon>
        <taxon>Myroides</taxon>
    </lineage>
</organism>
<keyword evidence="2" id="KW-0472">Membrane</keyword>
<keyword evidence="2" id="KW-1133">Transmembrane helix</keyword>
<feature type="transmembrane region" description="Helical" evidence="2">
    <location>
        <begin position="63"/>
        <end position="87"/>
    </location>
</feature>
<name>A0A164A0X0_9FLAO</name>
<evidence type="ECO:0000313" key="4">
    <source>
        <dbReference type="Proteomes" id="UP000076630"/>
    </source>
</evidence>
<feature type="transmembrane region" description="Helical" evidence="2">
    <location>
        <begin position="24"/>
        <end position="43"/>
    </location>
</feature>
<dbReference type="Proteomes" id="UP000076630">
    <property type="component" value="Unassembled WGS sequence"/>
</dbReference>
<dbReference type="OrthoDB" id="9942300at2"/>
<sequence>MDEIKSNLIEIKEYTMDRLKMPIFFYYFVLLAVWNWDIILLVLKSNASIEDIIIKIKAEESTWVRYVIPFIVASLGNVIFPLVMYGIDYPLSWINIGRNKKASEVELKKAKSEHLIQQERTGGATLDALNTQIKVLNQDKNNLTKALEEASKRSTETEKTLQDNDKVISSYKDEISELEQKLIHFNHPTGHGNIEEEINSFREVLDFFIENGGDKEDVHKILRKLSDEGNSTPLMVIQNWKNYEDFLQKGIIINSFINGISYVELLPYGIKFMYWLEGVLSNSIVENEKDLDKEITNLIEEQSTNEKIYKKLIELGLINSFEKDMIRVKEDKAIPENTMNYREYLKYNLIKVKRSGLSGSRFYELTPRGESLFNYIVQKEL</sequence>
<evidence type="ECO:0000313" key="3">
    <source>
        <dbReference type="EMBL" id="KZE82803.1"/>
    </source>
</evidence>
<dbReference type="EMBL" id="LQNU01000043">
    <property type="protein sequence ID" value="KZE82803.1"/>
    <property type="molecule type" value="Genomic_DNA"/>
</dbReference>
<keyword evidence="1" id="KW-0175">Coiled coil</keyword>
<dbReference type="AlphaFoldDB" id="A0A164A0X0"/>
<proteinExistence type="predicted"/>